<dbReference type="SUPFAM" id="SSF52743">
    <property type="entry name" value="Subtilisin-like"/>
    <property type="match status" value="1"/>
</dbReference>
<feature type="domain" description="Peptidase S8/S53" evidence="6">
    <location>
        <begin position="156"/>
        <end position="460"/>
    </location>
</feature>
<evidence type="ECO:0000259" key="6">
    <source>
        <dbReference type="Pfam" id="PF00082"/>
    </source>
</evidence>
<evidence type="ECO:0000256" key="2">
    <source>
        <dbReference type="ARBA" id="ARBA00022670"/>
    </source>
</evidence>
<protein>
    <recommendedName>
        <fullName evidence="6">Peptidase S8/S53 domain-containing protein</fullName>
    </recommendedName>
</protein>
<dbReference type="InterPro" id="IPR036852">
    <property type="entry name" value="Peptidase_S8/S53_dom_sf"/>
</dbReference>
<evidence type="ECO:0000256" key="3">
    <source>
        <dbReference type="ARBA" id="ARBA00022801"/>
    </source>
</evidence>
<dbReference type="RefSeq" id="WP_140885288.1">
    <property type="nucleotide sequence ID" value="NZ_RCZP01000022.1"/>
</dbReference>
<keyword evidence="2 5" id="KW-0645">Protease</keyword>
<evidence type="ECO:0000313" key="8">
    <source>
        <dbReference type="Proteomes" id="UP000317078"/>
    </source>
</evidence>
<organism evidence="7 8">
    <name type="scientific">Muricoccus nepalensis</name>
    <dbReference type="NCBI Taxonomy" id="1854500"/>
    <lineage>
        <taxon>Bacteria</taxon>
        <taxon>Pseudomonadati</taxon>
        <taxon>Pseudomonadota</taxon>
        <taxon>Alphaproteobacteria</taxon>
        <taxon>Acetobacterales</taxon>
        <taxon>Roseomonadaceae</taxon>
        <taxon>Muricoccus</taxon>
    </lineage>
</organism>
<dbReference type="AlphaFoldDB" id="A0A502FRU4"/>
<feature type="active site" description="Charge relay system" evidence="5">
    <location>
        <position position="407"/>
    </location>
</feature>
<dbReference type="InterPro" id="IPR050131">
    <property type="entry name" value="Peptidase_S8_subtilisin-like"/>
</dbReference>
<dbReference type="Gene3D" id="3.40.50.200">
    <property type="entry name" value="Peptidase S8/S53 domain"/>
    <property type="match status" value="1"/>
</dbReference>
<feature type="active site" description="Charge relay system" evidence="5">
    <location>
        <position position="207"/>
    </location>
</feature>
<evidence type="ECO:0000256" key="1">
    <source>
        <dbReference type="ARBA" id="ARBA00011073"/>
    </source>
</evidence>
<feature type="active site" description="Charge relay system" evidence="5">
    <location>
        <position position="164"/>
    </location>
</feature>
<sequence length="490" mass="52518">MRLMVTLPNDHSLRRAYQASVLDRQSPSKRLESALRRIIDLSQEEFEIVSLPSLSNGFQPLKGFEREAIAGKQRATAALPVLVISIEAKSHSSVDKLLQAINAVPGASIAVDLPIGAFDAWCPSADTPSIFHTRDAALHLVRADSLLDHTPPLRGDGVNVVVVDLGLNRAALDQFLPTAQIAGAWEVEKPTVPLWTSVTQDRPFNGHGTMVARNVLSIAPNVRLFDFPLLPDRVTNVVGWTSWAFAALSQIKTDIETWLSVIYPGPWVFCNAWGIYDRREENLPADHPANYTSNPAHPLNQLVTSLASSGYDQVFAAGNGGQFCPHPLCGPNDTGPGNSIFGASSHADVLTVGCVRADGTWIGYSSQGPGQPAFRTPSQSFSDKPDLCAPSHFVESTDAAALSSGTSASCGLTVGAVAALRSQGSPCQTMSSPQLRSYLRETADKKFSDTPSFDLRYGYGILNLADAVSREKQEVNLPASKSSEIKSGTG</sequence>
<dbReference type="GO" id="GO:0004252">
    <property type="term" value="F:serine-type endopeptidase activity"/>
    <property type="evidence" value="ECO:0007669"/>
    <property type="project" value="UniProtKB-UniRule"/>
</dbReference>
<accession>A0A502FRU4</accession>
<dbReference type="InterPro" id="IPR000209">
    <property type="entry name" value="Peptidase_S8/S53_dom"/>
</dbReference>
<dbReference type="Proteomes" id="UP000317078">
    <property type="component" value="Unassembled WGS sequence"/>
</dbReference>
<evidence type="ECO:0000256" key="5">
    <source>
        <dbReference type="PROSITE-ProRule" id="PRU01240"/>
    </source>
</evidence>
<dbReference type="PROSITE" id="PS51892">
    <property type="entry name" value="SUBTILASE"/>
    <property type="match status" value="1"/>
</dbReference>
<dbReference type="OrthoDB" id="3496386at2"/>
<comment type="similarity">
    <text evidence="1 5">Belongs to the peptidase S8 family.</text>
</comment>
<reference evidence="7 8" key="1">
    <citation type="journal article" date="2019" name="Environ. Microbiol.">
        <title>Species interactions and distinct microbial communities in high Arctic permafrost affected cryosols are associated with the CH4 and CO2 gas fluxes.</title>
        <authorList>
            <person name="Altshuler I."/>
            <person name="Hamel J."/>
            <person name="Turney S."/>
            <person name="Magnuson E."/>
            <person name="Levesque R."/>
            <person name="Greer C."/>
            <person name="Whyte L.G."/>
        </authorList>
    </citation>
    <scope>NUCLEOTIDE SEQUENCE [LARGE SCALE GENOMIC DNA]</scope>
    <source>
        <strain evidence="7 8">S9.3B</strain>
    </source>
</reference>
<dbReference type="GO" id="GO:0006508">
    <property type="term" value="P:proteolysis"/>
    <property type="evidence" value="ECO:0007669"/>
    <property type="project" value="UniProtKB-KW"/>
</dbReference>
<dbReference type="PRINTS" id="PR00723">
    <property type="entry name" value="SUBTILISIN"/>
</dbReference>
<name>A0A502FRU4_9PROT</name>
<dbReference type="PANTHER" id="PTHR43806">
    <property type="entry name" value="PEPTIDASE S8"/>
    <property type="match status" value="1"/>
</dbReference>
<dbReference type="EMBL" id="RCZP01000022">
    <property type="protein sequence ID" value="TPG52297.1"/>
    <property type="molecule type" value="Genomic_DNA"/>
</dbReference>
<keyword evidence="3 5" id="KW-0378">Hydrolase</keyword>
<dbReference type="InterPro" id="IPR015500">
    <property type="entry name" value="Peptidase_S8_subtilisin-rel"/>
</dbReference>
<evidence type="ECO:0000313" key="7">
    <source>
        <dbReference type="EMBL" id="TPG52297.1"/>
    </source>
</evidence>
<comment type="caution">
    <text evidence="7">The sequence shown here is derived from an EMBL/GenBank/DDBJ whole genome shotgun (WGS) entry which is preliminary data.</text>
</comment>
<dbReference type="PANTHER" id="PTHR43806:SF11">
    <property type="entry name" value="CEREVISIN-RELATED"/>
    <property type="match status" value="1"/>
</dbReference>
<proteinExistence type="inferred from homology"/>
<keyword evidence="8" id="KW-1185">Reference proteome</keyword>
<evidence type="ECO:0000256" key="4">
    <source>
        <dbReference type="ARBA" id="ARBA00022825"/>
    </source>
</evidence>
<dbReference type="Pfam" id="PF00082">
    <property type="entry name" value="Peptidase_S8"/>
    <property type="match status" value="1"/>
</dbReference>
<gene>
    <name evidence="7" type="ORF">EAH89_18865</name>
</gene>
<keyword evidence="4 5" id="KW-0720">Serine protease</keyword>